<keyword evidence="4" id="KW-1185">Reference proteome</keyword>
<feature type="compositionally biased region" description="Low complexity" evidence="1">
    <location>
        <begin position="268"/>
        <end position="284"/>
    </location>
</feature>
<feature type="domain" description="AD" evidence="2">
    <location>
        <begin position="165"/>
        <end position="260"/>
    </location>
</feature>
<proteinExistence type="predicted"/>
<accession>A0A6G1GRJ1</accession>
<dbReference type="PROSITE" id="PS52001">
    <property type="entry name" value="AD"/>
    <property type="match status" value="1"/>
</dbReference>
<dbReference type="InterPro" id="IPR019181">
    <property type="entry name" value="LSM12_ABD"/>
</dbReference>
<evidence type="ECO:0000313" key="4">
    <source>
        <dbReference type="Proteomes" id="UP000800041"/>
    </source>
</evidence>
<evidence type="ECO:0000313" key="3">
    <source>
        <dbReference type="EMBL" id="KAF1983555.1"/>
    </source>
</evidence>
<sequence length="300" mass="31984">MADNSAKRQSLAGRVATPKIGGQPINDDSLLSLAIGAQSVNPLRTCVYTSLAALLPVATNSVLVKHPRRSIANTRLLNSIKISTIVLNQTLEGAVYIADPVTHLLVIDTASTTRNPTSNPANHMGDYHIIPVSNIKSMELIALPKDTDLKVDGTSGFETASPNIAKIDLDALRAREEAAIRKMKEKDATKGKGVTKEGQEIFDALHRLLPCRWHESQIIVNNNVIISAPYGLDNCKAAADGQKTLPMVHKTLQGHYSKKKNGATTGTSTPVPQAPQASSPNPATVNRPPVATPIPPRKGG</sequence>
<dbReference type="PANTHER" id="PTHR13542">
    <property type="entry name" value="LSM12 HOMOLOG"/>
    <property type="match status" value="1"/>
</dbReference>
<dbReference type="Pfam" id="PF09793">
    <property type="entry name" value="AD"/>
    <property type="match status" value="1"/>
</dbReference>
<dbReference type="OrthoDB" id="1057137at2759"/>
<feature type="compositionally biased region" description="Pro residues" evidence="1">
    <location>
        <begin position="290"/>
        <end position="300"/>
    </location>
</feature>
<evidence type="ECO:0000259" key="2">
    <source>
        <dbReference type="PROSITE" id="PS52001"/>
    </source>
</evidence>
<reference evidence="3" key="1">
    <citation type="journal article" date="2020" name="Stud. Mycol.">
        <title>101 Dothideomycetes genomes: a test case for predicting lifestyles and emergence of pathogens.</title>
        <authorList>
            <person name="Haridas S."/>
            <person name="Albert R."/>
            <person name="Binder M."/>
            <person name="Bloem J."/>
            <person name="Labutti K."/>
            <person name="Salamov A."/>
            <person name="Andreopoulos B."/>
            <person name="Baker S."/>
            <person name="Barry K."/>
            <person name="Bills G."/>
            <person name="Bluhm B."/>
            <person name="Cannon C."/>
            <person name="Castanera R."/>
            <person name="Culley D."/>
            <person name="Daum C."/>
            <person name="Ezra D."/>
            <person name="Gonzalez J."/>
            <person name="Henrissat B."/>
            <person name="Kuo A."/>
            <person name="Liang C."/>
            <person name="Lipzen A."/>
            <person name="Lutzoni F."/>
            <person name="Magnuson J."/>
            <person name="Mondo S."/>
            <person name="Nolan M."/>
            <person name="Ohm R."/>
            <person name="Pangilinan J."/>
            <person name="Park H.-J."/>
            <person name="Ramirez L."/>
            <person name="Alfaro M."/>
            <person name="Sun H."/>
            <person name="Tritt A."/>
            <person name="Yoshinaga Y."/>
            <person name="Zwiers L.-H."/>
            <person name="Turgeon B."/>
            <person name="Goodwin S."/>
            <person name="Spatafora J."/>
            <person name="Crous P."/>
            <person name="Grigoriev I."/>
        </authorList>
    </citation>
    <scope>NUCLEOTIDE SEQUENCE</scope>
    <source>
        <strain evidence="3">CBS 113979</strain>
    </source>
</reference>
<protein>
    <recommendedName>
        <fullName evidence="2">AD domain-containing protein</fullName>
    </recommendedName>
</protein>
<dbReference type="AlphaFoldDB" id="A0A6G1GRJ1"/>
<evidence type="ECO:0000256" key="1">
    <source>
        <dbReference type="SAM" id="MobiDB-lite"/>
    </source>
</evidence>
<name>A0A6G1GRJ1_9PEZI</name>
<gene>
    <name evidence="3" type="ORF">K402DRAFT_406794</name>
</gene>
<dbReference type="Proteomes" id="UP000800041">
    <property type="component" value="Unassembled WGS sequence"/>
</dbReference>
<feature type="region of interest" description="Disordered" evidence="1">
    <location>
        <begin position="256"/>
        <end position="300"/>
    </location>
</feature>
<dbReference type="SMART" id="SM00995">
    <property type="entry name" value="AD"/>
    <property type="match status" value="1"/>
</dbReference>
<organism evidence="3 4">
    <name type="scientific">Aulographum hederae CBS 113979</name>
    <dbReference type="NCBI Taxonomy" id="1176131"/>
    <lineage>
        <taxon>Eukaryota</taxon>
        <taxon>Fungi</taxon>
        <taxon>Dikarya</taxon>
        <taxon>Ascomycota</taxon>
        <taxon>Pezizomycotina</taxon>
        <taxon>Dothideomycetes</taxon>
        <taxon>Pleosporomycetidae</taxon>
        <taxon>Aulographales</taxon>
        <taxon>Aulographaceae</taxon>
    </lineage>
</organism>
<dbReference type="InterPro" id="IPR047574">
    <property type="entry name" value="AD"/>
</dbReference>
<dbReference type="InterPro" id="IPR039683">
    <property type="entry name" value="Lsm12-like"/>
</dbReference>
<dbReference type="EMBL" id="ML977174">
    <property type="protein sequence ID" value="KAF1983555.1"/>
    <property type="molecule type" value="Genomic_DNA"/>
</dbReference>